<evidence type="ECO:0000313" key="1">
    <source>
        <dbReference type="EMBL" id="KAJ4843137.1"/>
    </source>
</evidence>
<dbReference type="AlphaFoldDB" id="A0A9Q0JJA2"/>
<accession>A0A9Q0JJA2</accession>
<reference evidence="1" key="1">
    <citation type="submission" date="2022-02" db="EMBL/GenBank/DDBJ databases">
        <authorList>
            <person name="Henning P.M."/>
            <person name="McCubbin A.G."/>
            <person name="Shore J.S."/>
        </authorList>
    </citation>
    <scope>NUCLEOTIDE SEQUENCE</scope>
    <source>
        <strain evidence="1">F60SS</strain>
        <tissue evidence="1">Leaves</tissue>
    </source>
</reference>
<keyword evidence="2" id="KW-1185">Reference proteome</keyword>
<feature type="non-terminal residue" evidence="1">
    <location>
        <position position="50"/>
    </location>
</feature>
<dbReference type="Proteomes" id="UP001141552">
    <property type="component" value="Unassembled WGS sequence"/>
</dbReference>
<evidence type="ECO:0000313" key="2">
    <source>
        <dbReference type="Proteomes" id="UP001141552"/>
    </source>
</evidence>
<dbReference type="EMBL" id="JAKUCV010002310">
    <property type="protein sequence ID" value="KAJ4843137.1"/>
    <property type="molecule type" value="Genomic_DNA"/>
</dbReference>
<organism evidence="1 2">
    <name type="scientific">Turnera subulata</name>
    <dbReference type="NCBI Taxonomy" id="218843"/>
    <lineage>
        <taxon>Eukaryota</taxon>
        <taxon>Viridiplantae</taxon>
        <taxon>Streptophyta</taxon>
        <taxon>Embryophyta</taxon>
        <taxon>Tracheophyta</taxon>
        <taxon>Spermatophyta</taxon>
        <taxon>Magnoliopsida</taxon>
        <taxon>eudicotyledons</taxon>
        <taxon>Gunneridae</taxon>
        <taxon>Pentapetalae</taxon>
        <taxon>rosids</taxon>
        <taxon>fabids</taxon>
        <taxon>Malpighiales</taxon>
        <taxon>Passifloraceae</taxon>
        <taxon>Turnera</taxon>
    </lineage>
</organism>
<proteinExistence type="predicted"/>
<protein>
    <submittedName>
        <fullName evidence="1">Uncharacterized protein</fullName>
    </submittedName>
</protein>
<sequence>LLKLLHAIRNAGSLTLNGPLYRDLNDAGLLKRSKFSFQKIIALWSTAQST</sequence>
<reference evidence="1" key="2">
    <citation type="journal article" date="2023" name="Plants (Basel)">
        <title>Annotation of the Turnera subulata (Passifloraceae) Draft Genome Reveals the S-Locus Evolved after the Divergence of Turneroideae from Passifloroideae in a Stepwise Manner.</title>
        <authorList>
            <person name="Henning P.M."/>
            <person name="Roalson E.H."/>
            <person name="Mir W."/>
            <person name="McCubbin A.G."/>
            <person name="Shore J.S."/>
        </authorList>
    </citation>
    <scope>NUCLEOTIDE SEQUENCE</scope>
    <source>
        <strain evidence="1">F60SS</strain>
    </source>
</reference>
<name>A0A9Q0JJA2_9ROSI</name>
<gene>
    <name evidence="1" type="ORF">Tsubulata_046431</name>
</gene>
<comment type="caution">
    <text evidence="1">The sequence shown here is derived from an EMBL/GenBank/DDBJ whole genome shotgun (WGS) entry which is preliminary data.</text>
</comment>